<sequence>MRAFFALLLIIFSPILSAQVSATLDRYSLTASDTLNLTLEAADQIQQRPDLSPLRKDFRILGSQRVVVSSHSSATRDVSTRWHLQLRPLNTGTLTIPPLRLGNSLSEPLDVTVTGAVQSRPQADDLFMDSLISQDRVYSHAQLIYTARLFQRTPPAESLEFLPPSMPGALVVRLTDPRTFNTERGGETWYIREQTFALFPSETGLHTLLGAEIRSAGPAFSSPLPERFEIEVLPPAHQNTRGYWLPAEQVSLDENWDTASSLQPGESFVREITLTARGLPADALPSLFTQRHDDYFAQKEDVSLTETQTPQGLVSTRTERIRIEPLGPGALKLPAIDLSWWNTRHDQADTTTLPAREVNIEEPAPVIAATPAASPDIIDTQGFDFWPWLSLCLGVAFLGSSAGWLHSMRQLRQERNRHNEHNQLEAQRRAQKLLLSHQRAERNTFQALAIACQQNDGETARSRLIEWGQNFWPEQNIDSLEGLCEAAHSQTIDFLILDLEQHLHSSPFEWQGDLLLEAVEKLRLKRFRNAEQQLSDGSGPLSLAS</sequence>
<dbReference type="AlphaFoldDB" id="A0A1N6Q6U5"/>
<evidence type="ECO:0000256" key="1">
    <source>
        <dbReference type="SAM" id="Phobius"/>
    </source>
</evidence>
<accession>A0A1N6Q6U5</accession>
<evidence type="ECO:0000313" key="5">
    <source>
        <dbReference type="Proteomes" id="UP000186895"/>
    </source>
</evidence>
<organism evidence="4 5">
    <name type="scientific">Marinobacterium stanieri</name>
    <dbReference type="NCBI Taxonomy" id="49186"/>
    <lineage>
        <taxon>Bacteria</taxon>
        <taxon>Pseudomonadati</taxon>
        <taxon>Pseudomonadota</taxon>
        <taxon>Gammaproteobacteria</taxon>
        <taxon>Oceanospirillales</taxon>
        <taxon>Oceanospirillaceae</taxon>
        <taxon>Marinobacterium</taxon>
    </lineage>
</organism>
<dbReference type="InterPro" id="IPR057699">
    <property type="entry name" value="DUF7939"/>
</dbReference>
<evidence type="ECO:0000259" key="3">
    <source>
        <dbReference type="Pfam" id="PF25607"/>
    </source>
</evidence>
<dbReference type="STRING" id="49186.SAMN05421647_102297"/>
<dbReference type="eggNOG" id="COG0457">
    <property type="taxonomic scope" value="Bacteria"/>
</dbReference>
<dbReference type="InterPro" id="IPR025738">
    <property type="entry name" value="BatD"/>
</dbReference>
<feature type="transmembrane region" description="Helical" evidence="1">
    <location>
        <begin position="385"/>
        <end position="405"/>
    </location>
</feature>
<keyword evidence="2" id="KW-0732">Signal</keyword>
<dbReference type="Proteomes" id="UP000186895">
    <property type="component" value="Unassembled WGS sequence"/>
</dbReference>
<proteinExistence type="predicted"/>
<name>A0A1N6Q6U5_9GAMM</name>
<feature type="domain" description="DUF7939" evidence="3">
    <location>
        <begin position="441"/>
        <end position="524"/>
    </location>
</feature>
<dbReference type="RefSeq" id="WP_076461705.1">
    <property type="nucleotide sequence ID" value="NZ_FTMN01000002.1"/>
</dbReference>
<keyword evidence="1" id="KW-1133">Transmembrane helix</keyword>
<feature type="chain" id="PRO_5013246926" evidence="2">
    <location>
        <begin position="19"/>
        <end position="545"/>
    </location>
</feature>
<keyword evidence="5" id="KW-1185">Reference proteome</keyword>
<reference evidence="4 5" key="1">
    <citation type="submission" date="2017-01" db="EMBL/GenBank/DDBJ databases">
        <authorList>
            <person name="Mah S.A."/>
            <person name="Swanson W.J."/>
            <person name="Moy G.W."/>
            <person name="Vacquier V.D."/>
        </authorList>
    </citation>
    <scope>NUCLEOTIDE SEQUENCE [LARGE SCALE GENOMIC DNA]</scope>
    <source>
        <strain evidence="4 5">DSM 7027</strain>
    </source>
</reference>
<feature type="signal peptide" evidence="2">
    <location>
        <begin position="1"/>
        <end position="18"/>
    </location>
</feature>
<keyword evidence="1" id="KW-0472">Membrane</keyword>
<dbReference type="PANTHER" id="PTHR40940:SF1">
    <property type="entry name" value="PROTEIN BATD"/>
    <property type="match status" value="1"/>
</dbReference>
<dbReference type="EMBL" id="FTMN01000002">
    <property type="protein sequence ID" value="SIQ12255.1"/>
    <property type="molecule type" value="Genomic_DNA"/>
</dbReference>
<gene>
    <name evidence="4" type="ORF">SAMN05421647_102297</name>
</gene>
<keyword evidence="1" id="KW-0812">Transmembrane</keyword>
<dbReference type="Pfam" id="PF13584">
    <property type="entry name" value="BatD"/>
    <property type="match status" value="1"/>
</dbReference>
<evidence type="ECO:0000256" key="2">
    <source>
        <dbReference type="SAM" id="SignalP"/>
    </source>
</evidence>
<dbReference type="PANTHER" id="PTHR40940">
    <property type="entry name" value="PROTEIN BATD-RELATED"/>
    <property type="match status" value="1"/>
</dbReference>
<dbReference type="Pfam" id="PF25607">
    <property type="entry name" value="DUF7939"/>
    <property type="match status" value="1"/>
</dbReference>
<protein>
    <submittedName>
        <fullName evidence="4">Oxygen tolerance</fullName>
    </submittedName>
</protein>
<evidence type="ECO:0000313" key="4">
    <source>
        <dbReference type="EMBL" id="SIQ12255.1"/>
    </source>
</evidence>